<dbReference type="Proteomes" id="UP000190888">
    <property type="component" value="Unassembled WGS sequence"/>
</dbReference>
<evidence type="ECO:0000313" key="8">
    <source>
        <dbReference type="Proteomes" id="UP000190888"/>
    </source>
</evidence>
<feature type="transmembrane region" description="Helical" evidence="5">
    <location>
        <begin position="241"/>
        <end position="258"/>
    </location>
</feature>
<feature type="transmembrane region" description="Helical" evidence="5">
    <location>
        <begin position="212"/>
        <end position="235"/>
    </location>
</feature>
<gene>
    <name evidence="7" type="ORF">SAMN04488132_105225</name>
</gene>
<comment type="subcellular location">
    <subcellularLocation>
        <location evidence="1">Membrane</location>
        <topology evidence="1">Multi-pass membrane protein</topology>
    </subcellularLocation>
</comment>
<keyword evidence="3 5" id="KW-1133">Transmembrane helix</keyword>
<dbReference type="PROSITE" id="PS50850">
    <property type="entry name" value="MFS"/>
    <property type="match status" value="1"/>
</dbReference>
<dbReference type="InterPro" id="IPR020846">
    <property type="entry name" value="MFS_dom"/>
</dbReference>
<dbReference type="Pfam" id="PF07690">
    <property type="entry name" value="MFS_1"/>
    <property type="match status" value="1"/>
</dbReference>
<evidence type="ECO:0000256" key="4">
    <source>
        <dbReference type="ARBA" id="ARBA00023136"/>
    </source>
</evidence>
<dbReference type="InterPro" id="IPR036259">
    <property type="entry name" value="MFS_trans_sf"/>
</dbReference>
<feature type="transmembrane region" description="Helical" evidence="5">
    <location>
        <begin position="464"/>
        <end position="485"/>
    </location>
</feature>
<organism evidence="7 8">
    <name type="scientific">Sediminibacterium ginsengisoli</name>
    <dbReference type="NCBI Taxonomy" id="413434"/>
    <lineage>
        <taxon>Bacteria</taxon>
        <taxon>Pseudomonadati</taxon>
        <taxon>Bacteroidota</taxon>
        <taxon>Chitinophagia</taxon>
        <taxon>Chitinophagales</taxon>
        <taxon>Chitinophagaceae</taxon>
        <taxon>Sediminibacterium</taxon>
    </lineage>
</organism>
<accession>A0A1T4P9G1</accession>
<feature type="transmembrane region" description="Helical" evidence="5">
    <location>
        <begin position="344"/>
        <end position="365"/>
    </location>
</feature>
<proteinExistence type="predicted"/>
<dbReference type="PANTHER" id="PTHR11662">
    <property type="entry name" value="SOLUTE CARRIER FAMILY 17"/>
    <property type="match status" value="1"/>
</dbReference>
<protein>
    <submittedName>
        <fullName evidence="7">MFS transporter, ACS family, hexuronate transporter</fullName>
    </submittedName>
</protein>
<dbReference type="GO" id="GO:0015134">
    <property type="term" value="F:hexuronate transmembrane transporter activity"/>
    <property type="evidence" value="ECO:0007669"/>
    <property type="project" value="TreeGrafter"/>
</dbReference>
<reference evidence="7 8" key="1">
    <citation type="submission" date="2017-02" db="EMBL/GenBank/DDBJ databases">
        <authorList>
            <person name="Peterson S.W."/>
        </authorList>
    </citation>
    <scope>NUCLEOTIDE SEQUENCE [LARGE SCALE GENOMIC DNA]</scope>
    <source>
        <strain evidence="7 8">DSM 22335</strain>
    </source>
</reference>
<evidence type="ECO:0000256" key="3">
    <source>
        <dbReference type="ARBA" id="ARBA00022989"/>
    </source>
</evidence>
<dbReference type="InterPro" id="IPR050382">
    <property type="entry name" value="MFS_Na/Anion_cotransporter"/>
</dbReference>
<dbReference type="RefSeq" id="WP_078831544.1">
    <property type="nucleotide sequence ID" value="NZ_FUWH01000005.1"/>
</dbReference>
<evidence type="ECO:0000256" key="5">
    <source>
        <dbReference type="SAM" id="Phobius"/>
    </source>
</evidence>
<name>A0A1T4P9G1_9BACT</name>
<evidence type="ECO:0000256" key="2">
    <source>
        <dbReference type="ARBA" id="ARBA00022692"/>
    </source>
</evidence>
<keyword evidence="2 5" id="KW-0812">Transmembrane</keyword>
<feature type="transmembrane region" description="Helical" evidence="5">
    <location>
        <begin position="377"/>
        <end position="395"/>
    </location>
</feature>
<feature type="domain" description="Major facilitator superfamily (MFS) profile" evidence="6">
    <location>
        <begin position="10"/>
        <end position="489"/>
    </location>
</feature>
<feature type="transmembrane region" description="Helical" evidence="5">
    <location>
        <begin position="120"/>
        <end position="139"/>
    </location>
</feature>
<evidence type="ECO:0000259" key="6">
    <source>
        <dbReference type="PROSITE" id="PS50850"/>
    </source>
</evidence>
<dbReference type="Gene3D" id="1.20.1250.20">
    <property type="entry name" value="MFS general substrate transporter like domains"/>
    <property type="match status" value="2"/>
</dbReference>
<feature type="transmembrane region" description="Helical" evidence="5">
    <location>
        <begin position="6"/>
        <end position="23"/>
    </location>
</feature>
<feature type="transmembrane region" description="Helical" evidence="5">
    <location>
        <begin position="304"/>
        <end position="324"/>
    </location>
</feature>
<keyword evidence="8" id="KW-1185">Reference proteome</keyword>
<dbReference type="OrthoDB" id="9781156at2"/>
<dbReference type="SUPFAM" id="SSF103473">
    <property type="entry name" value="MFS general substrate transporter"/>
    <property type="match status" value="1"/>
</dbReference>
<dbReference type="InterPro" id="IPR011701">
    <property type="entry name" value="MFS"/>
</dbReference>
<dbReference type="PANTHER" id="PTHR11662:SF285">
    <property type="entry name" value="HEXURONATE TRANSPORTER"/>
    <property type="match status" value="1"/>
</dbReference>
<dbReference type="AlphaFoldDB" id="A0A1T4P9G1"/>
<evidence type="ECO:0000313" key="7">
    <source>
        <dbReference type="EMBL" id="SJZ88200.1"/>
    </source>
</evidence>
<sequence length="491" mass="54127">MKVKGLRWWVLGLVVLITIINYLDRGTLNYMWVANLKVKYALVQEQEPMPALPYAYYDAFTARYTLHHADSSIQQVSEKSVMVLPDGDIQYVKKGGIAYGLGLVNENDPQEVTDDKLKKLYSYIYMFFMVAYGISQLVSGKIYDQIGTRKGFIMSALVWGTADMLTSLARGVASLSFFRVLLGLGEAGPWPGTVKSNAEWFPVKERAFAQGLFGAGGSVGNILAPVIISMLFIAFGWQKTFVIVGSLGIIWIIPWLIINKSKPADHPWITEEEKEYILSGQPDTVAVHDKARSWGALLRDRKSYGVILGRFFLDPIWWMFVAWLPIYLSSRFKLDIKQVAFSAWVPYVGAAIGAIAGGWFSGYLIRKGKPVHTARRTAILTGAAITLPAMIAAAFAGTALVAVVIMSFILGGFQFAIVNIQTLPSDYHSGKTIGSLAGLGGAAAVLGTILTMFLVPYITSNNNWILFFVMGALLVPLSIASVFIFRERKQN</sequence>
<dbReference type="GO" id="GO:0016020">
    <property type="term" value="C:membrane"/>
    <property type="evidence" value="ECO:0007669"/>
    <property type="project" value="UniProtKB-SubCell"/>
</dbReference>
<evidence type="ECO:0000256" key="1">
    <source>
        <dbReference type="ARBA" id="ARBA00004141"/>
    </source>
</evidence>
<keyword evidence="4 5" id="KW-0472">Membrane</keyword>
<feature type="transmembrane region" description="Helical" evidence="5">
    <location>
        <begin position="432"/>
        <end position="458"/>
    </location>
</feature>
<dbReference type="STRING" id="413434.SAMN04488132_105225"/>
<feature type="transmembrane region" description="Helical" evidence="5">
    <location>
        <begin position="401"/>
        <end position="420"/>
    </location>
</feature>
<dbReference type="EMBL" id="FUWH01000005">
    <property type="protein sequence ID" value="SJZ88200.1"/>
    <property type="molecule type" value="Genomic_DNA"/>
</dbReference>